<keyword evidence="5" id="KW-0282">Flagellum</keyword>
<dbReference type="PROSITE" id="PS50096">
    <property type="entry name" value="IQ"/>
    <property type="match status" value="1"/>
</dbReference>
<dbReference type="GO" id="GO:0036126">
    <property type="term" value="C:sperm flagellum"/>
    <property type="evidence" value="ECO:0007669"/>
    <property type="project" value="TreeGrafter"/>
</dbReference>
<keyword evidence="13" id="KW-1185">Reference proteome</keyword>
<evidence type="ECO:0000256" key="8">
    <source>
        <dbReference type="ARBA" id="ARBA00023273"/>
    </source>
</evidence>
<dbReference type="PANTHER" id="PTHR14871:SF1">
    <property type="entry name" value="DYNEIN REGULATORY COMPLEX PROTEIN 9"/>
    <property type="match status" value="1"/>
</dbReference>
<accession>A0AA35KF38</accession>
<dbReference type="InterPro" id="IPR042618">
    <property type="entry name" value="IQCG"/>
</dbReference>
<evidence type="ECO:0000256" key="3">
    <source>
        <dbReference type="ARBA" id="ARBA00013738"/>
    </source>
</evidence>
<dbReference type="Pfam" id="PF00612">
    <property type="entry name" value="IQ"/>
    <property type="match status" value="1"/>
</dbReference>
<evidence type="ECO:0000256" key="11">
    <source>
        <dbReference type="SAM" id="MobiDB-lite"/>
    </source>
</evidence>
<evidence type="ECO:0000256" key="2">
    <source>
        <dbReference type="ARBA" id="ARBA00008222"/>
    </source>
</evidence>
<sequence>MLAVELEGATFRAHMHTAATSLGDGCILVFCLHSKWRILSCLARELTIQTPRLLPLDAVRFSALLEDCVDQLAILGFIMPVSYEGRKDVSDLNDTEIQGVLANQKELSTRYKNLMDARAESQAKIPNELGKIAELGRQLKDTGNELKRANYLFTIATKQSALSPENLKKIQADRKYTSDVIEDVTEEMLALGTFHSLQLAVDLENEKKLNLHNLVLREEMGRKKIKSLQKQFSDVKKEKEFELQNRNEMIAYLKDQLQEMKAKTDMENRYVKKDTDLQVAQTKNKCFEAENDLQNEIEKLRNQTEQEIRVHMDIENFLKQQQKSIEEKLEYWMDKYERDTEAKQQELNSLKASRAADQAALQELAKQCLICEQAIIEDRKEKENARKKVEQDALELKSILKLQAWWRGMMVRRFLGPYKALKKLWEEEQPPKEKGKKGKGKPGAKKKK</sequence>
<evidence type="ECO:0000313" key="12">
    <source>
        <dbReference type="EMBL" id="CAI5776098.1"/>
    </source>
</evidence>
<keyword evidence="7" id="KW-0206">Cytoskeleton</keyword>
<dbReference type="CDD" id="cd23766">
    <property type="entry name" value="IQCG"/>
    <property type="match status" value="1"/>
</dbReference>
<proteinExistence type="inferred from homology"/>
<evidence type="ECO:0000256" key="9">
    <source>
        <dbReference type="ARBA" id="ARBA00032183"/>
    </source>
</evidence>
<organism evidence="12 13">
    <name type="scientific">Podarcis lilfordi</name>
    <name type="common">Lilford's wall lizard</name>
    <dbReference type="NCBI Taxonomy" id="74358"/>
    <lineage>
        <taxon>Eukaryota</taxon>
        <taxon>Metazoa</taxon>
        <taxon>Chordata</taxon>
        <taxon>Craniata</taxon>
        <taxon>Vertebrata</taxon>
        <taxon>Euteleostomi</taxon>
        <taxon>Lepidosauria</taxon>
        <taxon>Squamata</taxon>
        <taxon>Bifurcata</taxon>
        <taxon>Unidentata</taxon>
        <taxon>Episquamata</taxon>
        <taxon>Laterata</taxon>
        <taxon>Lacertibaenia</taxon>
        <taxon>Lacertidae</taxon>
        <taxon>Podarcis</taxon>
    </lineage>
</organism>
<evidence type="ECO:0000256" key="7">
    <source>
        <dbReference type="ARBA" id="ARBA00023212"/>
    </source>
</evidence>
<dbReference type="Proteomes" id="UP001178461">
    <property type="component" value="Chromosome 5"/>
</dbReference>
<keyword evidence="6" id="KW-0969">Cilium</keyword>
<evidence type="ECO:0000256" key="4">
    <source>
        <dbReference type="ARBA" id="ARBA00022490"/>
    </source>
</evidence>
<evidence type="ECO:0000313" key="13">
    <source>
        <dbReference type="Proteomes" id="UP001178461"/>
    </source>
</evidence>
<name>A0AA35KF38_9SAUR</name>
<dbReference type="AlphaFoldDB" id="A0AA35KF38"/>
<dbReference type="PANTHER" id="PTHR14871">
    <property type="entry name" value="DYNEIN REGULATORY COMPLEX PROTEIN 9"/>
    <property type="match status" value="1"/>
</dbReference>
<evidence type="ECO:0000256" key="5">
    <source>
        <dbReference type="ARBA" id="ARBA00022846"/>
    </source>
</evidence>
<feature type="coiled-coil region" evidence="10">
    <location>
        <begin position="225"/>
        <end position="399"/>
    </location>
</feature>
<keyword evidence="4" id="KW-0963">Cytoplasm</keyword>
<evidence type="ECO:0000256" key="10">
    <source>
        <dbReference type="SAM" id="Coils"/>
    </source>
</evidence>
<feature type="region of interest" description="Disordered" evidence="11">
    <location>
        <begin position="425"/>
        <end position="448"/>
    </location>
</feature>
<gene>
    <name evidence="12" type="ORF">PODLI_1B012017</name>
</gene>
<dbReference type="EMBL" id="OX395130">
    <property type="protein sequence ID" value="CAI5776098.1"/>
    <property type="molecule type" value="Genomic_DNA"/>
</dbReference>
<comment type="subcellular location">
    <subcellularLocation>
        <location evidence="1">Cytoplasm</location>
        <location evidence="1">Cytoskeleton</location>
        <location evidence="1">Flagellum axoneme</location>
    </subcellularLocation>
</comment>
<dbReference type="GO" id="GO:0005737">
    <property type="term" value="C:cytoplasm"/>
    <property type="evidence" value="ECO:0007669"/>
    <property type="project" value="TreeGrafter"/>
</dbReference>
<feature type="compositionally biased region" description="Basic residues" evidence="11">
    <location>
        <begin position="434"/>
        <end position="448"/>
    </location>
</feature>
<keyword evidence="10" id="KW-0175">Coiled coil</keyword>
<keyword evidence="8" id="KW-0966">Cell projection</keyword>
<evidence type="ECO:0000256" key="6">
    <source>
        <dbReference type="ARBA" id="ARBA00023069"/>
    </source>
</evidence>
<dbReference type="GO" id="GO:0007288">
    <property type="term" value="P:sperm axoneme assembly"/>
    <property type="evidence" value="ECO:0007669"/>
    <property type="project" value="TreeGrafter"/>
</dbReference>
<evidence type="ECO:0000256" key="1">
    <source>
        <dbReference type="ARBA" id="ARBA00004611"/>
    </source>
</evidence>
<protein>
    <recommendedName>
        <fullName evidence="3">Dynein regulatory complex protein 9</fullName>
    </recommendedName>
    <alternativeName>
        <fullName evidence="9">IQ domain-containing protein G</fullName>
    </alternativeName>
</protein>
<reference evidence="12" key="1">
    <citation type="submission" date="2022-12" db="EMBL/GenBank/DDBJ databases">
        <authorList>
            <person name="Alioto T."/>
            <person name="Alioto T."/>
            <person name="Gomez Garrido J."/>
        </authorList>
    </citation>
    <scope>NUCLEOTIDE SEQUENCE</scope>
</reference>
<dbReference type="InterPro" id="IPR000048">
    <property type="entry name" value="IQ_motif_EF-hand-BS"/>
</dbReference>
<comment type="similarity">
    <text evidence="2">Belongs to the DRC9 family.</text>
</comment>